<keyword evidence="5 6" id="KW-0472">Membrane</keyword>
<reference evidence="7 8" key="1">
    <citation type="submission" date="2016-10" db="EMBL/GenBank/DDBJ databases">
        <authorList>
            <person name="de Groot N.N."/>
        </authorList>
    </citation>
    <scope>NUCLEOTIDE SEQUENCE [LARGE SCALE GENOMIC DNA]</scope>
    <source>
        <strain evidence="7 8">CGMCC 1.5012</strain>
    </source>
</reference>
<evidence type="ECO:0000256" key="1">
    <source>
        <dbReference type="ARBA" id="ARBA00004141"/>
    </source>
</evidence>
<evidence type="ECO:0000256" key="5">
    <source>
        <dbReference type="ARBA" id="ARBA00023136"/>
    </source>
</evidence>
<evidence type="ECO:0000313" key="8">
    <source>
        <dbReference type="Proteomes" id="UP000199182"/>
    </source>
</evidence>
<accession>A0A1G9V1G6</accession>
<evidence type="ECO:0000256" key="4">
    <source>
        <dbReference type="ARBA" id="ARBA00022989"/>
    </source>
</evidence>
<dbReference type="GO" id="GO:0016020">
    <property type="term" value="C:membrane"/>
    <property type="evidence" value="ECO:0007669"/>
    <property type="project" value="UniProtKB-SubCell"/>
</dbReference>
<organism evidence="7 8">
    <name type="scientific">Acetanaerobacterium elongatum</name>
    <dbReference type="NCBI Taxonomy" id="258515"/>
    <lineage>
        <taxon>Bacteria</taxon>
        <taxon>Bacillati</taxon>
        <taxon>Bacillota</taxon>
        <taxon>Clostridia</taxon>
        <taxon>Eubacteriales</taxon>
        <taxon>Oscillospiraceae</taxon>
        <taxon>Acetanaerobacterium</taxon>
    </lineage>
</organism>
<dbReference type="STRING" id="258515.SAMN05192585_10327"/>
<protein>
    <submittedName>
        <fullName evidence="7">TspO and MBR related proteins</fullName>
    </submittedName>
</protein>
<evidence type="ECO:0000313" key="7">
    <source>
        <dbReference type="EMBL" id="SDM66131.1"/>
    </source>
</evidence>
<keyword evidence="8" id="KW-1185">Reference proteome</keyword>
<feature type="transmembrane region" description="Helical" evidence="6">
    <location>
        <begin position="108"/>
        <end position="127"/>
    </location>
</feature>
<comment type="subcellular location">
    <subcellularLocation>
        <location evidence="1">Membrane</location>
        <topology evidence="1">Multi-pass membrane protein</topology>
    </subcellularLocation>
</comment>
<dbReference type="AlphaFoldDB" id="A0A1G9V1G6"/>
<dbReference type="EMBL" id="FNID01000003">
    <property type="protein sequence ID" value="SDM66131.1"/>
    <property type="molecule type" value="Genomic_DNA"/>
</dbReference>
<dbReference type="Proteomes" id="UP000199182">
    <property type="component" value="Unassembled WGS sequence"/>
</dbReference>
<dbReference type="Pfam" id="PF03073">
    <property type="entry name" value="TspO_MBR"/>
    <property type="match status" value="1"/>
</dbReference>
<dbReference type="PANTHER" id="PTHR10057:SF0">
    <property type="entry name" value="TRANSLOCATOR PROTEIN"/>
    <property type="match status" value="1"/>
</dbReference>
<dbReference type="PIRSF" id="PIRSF005859">
    <property type="entry name" value="PBR"/>
    <property type="match status" value="1"/>
</dbReference>
<feature type="transmembrane region" description="Helical" evidence="6">
    <location>
        <begin position="50"/>
        <end position="70"/>
    </location>
</feature>
<evidence type="ECO:0000256" key="3">
    <source>
        <dbReference type="ARBA" id="ARBA00022692"/>
    </source>
</evidence>
<feature type="transmembrane region" description="Helical" evidence="6">
    <location>
        <begin position="12"/>
        <end position="30"/>
    </location>
</feature>
<gene>
    <name evidence="7" type="ORF">SAMN05192585_10327</name>
</gene>
<keyword evidence="4 6" id="KW-1133">Transmembrane helix</keyword>
<name>A0A1G9V1G6_9FIRM</name>
<dbReference type="CDD" id="cd15904">
    <property type="entry name" value="TSPO_MBR"/>
    <property type="match status" value="1"/>
</dbReference>
<comment type="similarity">
    <text evidence="2">Belongs to the TspO/BZRP family.</text>
</comment>
<dbReference type="Gene3D" id="1.20.1260.100">
    <property type="entry name" value="TspO/MBR protein"/>
    <property type="match status" value="1"/>
</dbReference>
<evidence type="ECO:0000256" key="6">
    <source>
        <dbReference type="SAM" id="Phobius"/>
    </source>
</evidence>
<evidence type="ECO:0000256" key="2">
    <source>
        <dbReference type="ARBA" id="ARBA00007524"/>
    </source>
</evidence>
<dbReference type="InterPro" id="IPR004307">
    <property type="entry name" value="TspO_MBR"/>
</dbReference>
<dbReference type="FunFam" id="1.20.1260.100:FF:000001">
    <property type="entry name" value="translocator protein 2"/>
    <property type="match status" value="1"/>
</dbReference>
<dbReference type="OrthoDB" id="9795496at2"/>
<sequence length="159" mass="17887">MGKSAVIRLKPLVISLLIPLVAGGLSGILTSGSMQLYQSIKKPPLSPPGWVFPVVWTVLYLCMGIAAYLISASESVYKGRALVLYGAQLVVNVLWPVFYFTLEWRLFSFAWLVLLIVLVLATTFYFFRISKTAGYLMLPYILWLLFAGYLNLATWLLNR</sequence>
<proteinExistence type="inferred from homology"/>
<dbReference type="RefSeq" id="WP_092637730.1">
    <property type="nucleotide sequence ID" value="NZ_FNID01000003.1"/>
</dbReference>
<keyword evidence="3 6" id="KW-0812">Transmembrane</keyword>
<feature type="transmembrane region" description="Helical" evidence="6">
    <location>
        <begin position="82"/>
        <end position="102"/>
    </location>
</feature>
<dbReference type="InterPro" id="IPR038330">
    <property type="entry name" value="TspO/MBR-related_sf"/>
</dbReference>
<feature type="transmembrane region" description="Helical" evidence="6">
    <location>
        <begin position="134"/>
        <end position="157"/>
    </location>
</feature>
<dbReference type="GO" id="GO:0033013">
    <property type="term" value="P:tetrapyrrole metabolic process"/>
    <property type="evidence" value="ECO:0007669"/>
    <property type="project" value="UniProtKB-ARBA"/>
</dbReference>
<dbReference type="PANTHER" id="PTHR10057">
    <property type="entry name" value="PERIPHERAL-TYPE BENZODIAZEPINE RECEPTOR"/>
    <property type="match status" value="1"/>
</dbReference>